<dbReference type="OMA" id="WPIHNDG"/>
<feature type="signal peptide" evidence="6">
    <location>
        <begin position="1"/>
        <end position="18"/>
    </location>
</feature>
<protein>
    <recommendedName>
        <fullName evidence="2">ribonuclease T2</fullName>
        <ecNumber evidence="2">4.6.1.19</ecNumber>
    </recommendedName>
</protein>
<evidence type="ECO:0000256" key="5">
    <source>
        <dbReference type="RuleBase" id="RU004328"/>
    </source>
</evidence>
<dbReference type="InterPro" id="IPR033130">
    <property type="entry name" value="RNase_T2_His_AS_2"/>
</dbReference>
<dbReference type="eggNOG" id="KOG1642">
    <property type="taxonomic scope" value="Eukaryota"/>
</dbReference>
<evidence type="ECO:0000256" key="4">
    <source>
        <dbReference type="PIRSR" id="PIRSR633697-1"/>
    </source>
</evidence>
<evidence type="ECO:0000256" key="6">
    <source>
        <dbReference type="SAM" id="SignalP"/>
    </source>
</evidence>
<feature type="active site" evidence="4">
    <location>
        <position position="106"/>
    </location>
</feature>
<proteinExistence type="inferred from homology"/>
<keyword evidence="6" id="KW-0732">Signal</keyword>
<dbReference type="EC" id="4.6.1.19" evidence="2"/>
<feature type="active site" evidence="4">
    <location>
        <position position="172"/>
    </location>
</feature>
<dbReference type="RefSeq" id="XP_016290300.1">
    <property type="nucleotide sequence ID" value="XM_016438972.1"/>
</dbReference>
<dbReference type="InterPro" id="IPR036430">
    <property type="entry name" value="RNase_T2-like_sf"/>
</dbReference>
<feature type="chain" id="PRO_5004731749" description="ribonuclease T2" evidence="6">
    <location>
        <begin position="19"/>
        <end position="297"/>
    </location>
</feature>
<dbReference type="GO" id="GO:0033897">
    <property type="term" value="F:ribonuclease T2 activity"/>
    <property type="evidence" value="ECO:0007669"/>
    <property type="project" value="UniProtKB-EC"/>
</dbReference>
<dbReference type="EMBL" id="KI545892">
    <property type="protein sequence ID" value="EST05311.1"/>
    <property type="molecule type" value="Genomic_DNA"/>
</dbReference>
<dbReference type="Pfam" id="PF00445">
    <property type="entry name" value="Ribonuclease_T2"/>
    <property type="match status" value="1"/>
</dbReference>
<dbReference type="AlphaFoldDB" id="V5E520"/>
<gene>
    <name evidence="7" type="ORF">PSEUBRA_SCAF6g00842</name>
</gene>
<feature type="active site" evidence="4">
    <location>
        <position position="168"/>
    </location>
</feature>
<dbReference type="GO" id="GO:0003723">
    <property type="term" value="F:RNA binding"/>
    <property type="evidence" value="ECO:0007669"/>
    <property type="project" value="InterPro"/>
</dbReference>
<keyword evidence="3" id="KW-1015">Disulfide bond</keyword>
<dbReference type="Proteomes" id="UP000019377">
    <property type="component" value="Unassembled WGS sequence"/>
</dbReference>
<evidence type="ECO:0000313" key="7">
    <source>
        <dbReference type="EMBL" id="EST05311.1"/>
    </source>
</evidence>
<reference evidence="8" key="1">
    <citation type="journal article" date="2013" name="Genome Announc.">
        <title>Draft genome sequence of Pseudozyma brasiliensis sp. nov. strain GHG001, a high producer of endo-1,4-xylanase isolated from an insect pest of sugarcane.</title>
        <authorList>
            <person name="Oliveira J.V.D.C."/>
            <person name="dos Santos R.A.C."/>
            <person name="Borges T.A."/>
            <person name="Riano-Pachon D.M."/>
            <person name="Goldman G.H."/>
        </authorList>
    </citation>
    <scope>NUCLEOTIDE SEQUENCE [LARGE SCALE GENOMIC DNA]</scope>
    <source>
        <strain evidence="8">GHG001</strain>
    </source>
</reference>
<dbReference type="HOGENOM" id="CLU_037966_1_0_1"/>
<dbReference type="InterPro" id="IPR033697">
    <property type="entry name" value="Ribonuclease_T2_eukaryotic"/>
</dbReference>
<evidence type="ECO:0000256" key="1">
    <source>
        <dbReference type="ARBA" id="ARBA00007469"/>
    </source>
</evidence>
<dbReference type="InterPro" id="IPR001568">
    <property type="entry name" value="RNase_T2-like"/>
</dbReference>
<name>V5E520_KALBG</name>
<sequence length="297" mass="32204">MKFTPLIVLATTLSGAFAQKNPLASLGPLGKLGAKASDAATCAIASSQLSCHASYDIPASSSANCCFNGAISEGDKQSGLVLSTSFWTTTAADPANNGPKDSTTIHGLWPDYCDGTYPAFCSNASGIPEYTGAQIEAVMQKYDPALFAYYQTYFKDLNGDSADFLEHEYNKHGTCFTTMRPTCQPALPWISKPDFAVLNYFRQIAHKFAERPTYNILANAGIVPSATQNYTLVQVQDALKKVHGGTPYVGCNKKTGALSEFWFYWNVRGQVNFGLYEPVESTTKSNCPASLRYLPKP</sequence>
<dbReference type="PROSITE" id="PS00531">
    <property type="entry name" value="RNASE_T2_2"/>
    <property type="match status" value="1"/>
</dbReference>
<dbReference type="STRING" id="1365824.V5E520"/>
<dbReference type="PANTHER" id="PTHR11240">
    <property type="entry name" value="RIBONUCLEASE T2"/>
    <property type="match status" value="1"/>
</dbReference>
<dbReference type="OrthoDB" id="435754at2759"/>
<dbReference type="GO" id="GO:0006401">
    <property type="term" value="P:RNA catabolic process"/>
    <property type="evidence" value="ECO:0007669"/>
    <property type="project" value="TreeGrafter"/>
</dbReference>
<evidence type="ECO:0000256" key="3">
    <source>
        <dbReference type="ARBA" id="ARBA00023157"/>
    </source>
</evidence>
<dbReference type="PANTHER" id="PTHR11240:SF22">
    <property type="entry name" value="RIBONUCLEASE T2"/>
    <property type="match status" value="1"/>
</dbReference>
<organism evidence="7 8">
    <name type="scientific">Kalmanozyma brasiliensis (strain GHG001)</name>
    <name type="common">Yeast</name>
    <name type="synonym">Pseudozyma brasiliensis</name>
    <dbReference type="NCBI Taxonomy" id="1365824"/>
    <lineage>
        <taxon>Eukaryota</taxon>
        <taxon>Fungi</taxon>
        <taxon>Dikarya</taxon>
        <taxon>Basidiomycota</taxon>
        <taxon>Ustilaginomycotina</taxon>
        <taxon>Ustilaginomycetes</taxon>
        <taxon>Ustilaginales</taxon>
        <taxon>Ustilaginaceae</taxon>
        <taxon>Kalmanozyma</taxon>
    </lineage>
</organism>
<accession>V5E520</accession>
<evidence type="ECO:0000256" key="2">
    <source>
        <dbReference type="ARBA" id="ARBA00012571"/>
    </source>
</evidence>
<dbReference type="CDD" id="cd01061">
    <property type="entry name" value="RNase_T2_euk"/>
    <property type="match status" value="1"/>
</dbReference>
<dbReference type="GeneID" id="27421673"/>
<evidence type="ECO:0000313" key="8">
    <source>
        <dbReference type="Proteomes" id="UP000019377"/>
    </source>
</evidence>
<dbReference type="GO" id="GO:0005576">
    <property type="term" value="C:extracellular region"/>
    <property type="evidence" value="ECO:0007669"/>
    <property type="project" value="TreeGrafter"/>
</dbReference>
<comment type="similarity">
    <text evidence="1 5">Belongs to the RNase T2 family.</text>
</comment>
<dbReference type="Gene3D" id="3.90.730.10">
    <property type="entry name" value="Ribonuclease T2-like"/>
    <property type="match status" value="1"/>
</dbReference>
<dbReference type="SUPFAM" id="SSF55895">
    <property type="entry name" value="Ribonuclease Rh-like"/>
    <property type="match status" value="1"/>
</dbReference>
<keyword evidence="8" id="KW-1185">Reference proteome</keyword>